<dbReference type="AlphaFoldDB" id="A0A3M7PD01"/>
<dbReference type="Proteomes" id="UP000276133">
    <property type="component" value="Unassembled WGS sequence"/>
</dbReference>
<organism evidence="1 2">
    <name type="scientific">Brachionus plicatilis</name>
    <name type="common">Marine rotifer</name>
    <name type="synonym">Brachionus muelleri</name>
    <dbReference type="NCBI Taxonomy" id="10195"/>
    <lineage>
        <taxon>Eukaryota</taxon>
        <taxon>Metazoa</taxon>
        <taxon>Spiralia</taxon>
        <taxon>Gnathifera</taxon>
        <taxon>Rotifera</taxon>
        <taxon>Eurotatoria</taxon>
        <taxon>Monogononta</taxon>
        <taxon>Pseudotrocha</taxon>
        <taxon>Ploima</taxon>
        <taxon>Brachionidae</taxon>
        <taxon>Brachionus</taxon>
    </lineage>
</organism>
<gene>
    <name evidence="1" type="ORF">BpHYR1_035496</name>
</gene>
<evidence type="ECO:0000313" key="2">
    <source>
        <dbReference type="Proteomes" id="UP000276133"/>
    </source>
</evidence>
<dbReference type="EMBL" id="REGN01012036">
    <property type="protein sequence ID" value="RMZ96597.1"/>
    <property type="molecule type" value="Genomic_DNA"/>
</dbReference>
<name>A0A3M7PD01_BRAPC</name>
<reference evidence="1 2" key="1">
    <citation type="journal article" date="2018" name="Sci. Rep.">
        <title>Genomic signatures of local adaptation to the degree of environmental predictability in rotifers.</title>
        <authorList>
            <person name="Franch-Gras L."/>
            <person name="Hahn C."/>
            <person name="Garcia-Roger E.M."/>
            <person name="Carmona M.J."/>
            <person name="Serra M."/>
            <person name="Gomez A."/>
        </authorList>
    </citation>
    <scope>NUCLEOTIDE SEQUENCE [LARGE SCALE GENOMIC DNA]</scope>
    <source>
        <strain evidence="1">HYR1</strain>
    </source>
</reference>
<proteinExistence type="predicted"/>
<comment type="caution">
    <text evidence="1">The sequence shown here is derived from an EMBL/GenBank/DDBJ whole genome shotgun (WGS) entry which is preliminary data.</text>
</comment>
<protein>
    <submittedName>
        <fullName evidence="1">Uncharacterized protein</fullName>
    </submittedName>
</protein>
<keyword evidence="2" id="KW-1185">Reference proteome</keyword>
<sequence length="61" mass="7513">MFNQFYQSKQNVAIFWRRDIFENVLFYIFGFDLNSSIRLNYKVSSIKHENRAMRKKSINEE</sequence>
<accession>A0A3M7PD01</accession>
<evidence type="ECO:0000313" key="1">
    <source>
        <dbReference type="EMBL" id="RMZ96597.1"/>
    </source>
</evidence>